<reference evidence="2" key="1">
    <citation type="submission" date="2022-12" db="EMBL/GenBank/DDBJ databases">
        <authorList>
            <person name="Webb A."/>
        </authorList>
    </citation>
    <scope>NUCLEOTIDE SEQUENCE</scope>
    <source>
        <strain evidence="2">Pf2</strain>
    </source>
</reference>
<protein>
    <submittedName>
        <fullName evidence="2">Uncharacterized protein</fullName>
    </submittedName>
</protein>
<comment type="caution">
    <text evidence="2">The sequence shown here is derived from an EMBL/GenBank/DDBJ whole genome shotgun (WGS) entry which is preliminary data.</text>
</comment>
<dbReference type="AlphaFoldDB" id="A0AAV0U5L8"/>
<feature type="compositionally biased region" description="Basic and acidic residues" evidence="1">
    <location>
        <begin position="176"/>
        <end position="186"/>
    </location>
</feature>
<feature type="compositionally biased region" description="Basic and acidic residues" evidence="1">
    <location>
        <begin position="203"/>
        <end position="224"/>
    </location>
</feature>
<organism evidence="2 3">
    <name type="scientific">Peronospora farinosa</name>
    <dbReference type="NCBI Taxonomy" id="134698"/>
    <lineage>
        <taxon>Eukaryota</taxon>
        <taxon>Sar</taxon>
        <taxon>Stramenopiles</taxon>
        <taxon>Oomycota</taxon>
        <taxon>Peronosporomycetes</taxon>
        <taxon>Peronosporales</taxon>
        <taxon>Peronosporaceae</taxon>
        <taxon>Peronospora</taxon>
    </lineage>
</organism>
<sequence>MDNPARSSSSSSGLMTSRKPLATRVLSVDSYWQVLRKLKGRSPKEILVPLWPGESLQQYEREFRRWLAADRLSITDLRKDPTVKRKYRLQFAETRVGRSRSHSQTMTCHSRWQSRSRSPKRSDNNLQQRHHASSREERMQSYGRRSSIDSGRMVIGLELTDRLRHDRSYVRWHSQTDRYPDADEPPRPYSNWQAPHGDNFRYCQDDRVSPPHDVHRRYDNDTQRWKHSRSRSPQYDVRVASPPHGRDE</sequence>
<dbReference type="EMBL" id="CANTFK010000877">
    <property type="protein sequence ID" value="CAI5732215.1"/>
    <property type="molecule type" value="Genomic_DNA"/>
</dbReference>
<feature type="region of interest" description="Disordered" evidence="1">
    <location>
        <begin position="94"/>
        <end position="147"/>
    </location>
</feature>
<name>A0AAV0U5L8_9STRA</name>
<feature type="compositionally biased region" description="Polar residues" evidence="1">
    <location>
        <begin position="102"/>
        <end position="111"/>
    </location>
</feature>
<evidence type="ECO:0000256" key="1">
    <source>
        <dbReference type="SAM" id="MobiDB-lite"/>
    </source>
</evidence>
<dbReference type="Proteomes" id="UP001159659">
    <property type="component" value="Unassembled WGS sequence"/>
</dbReference>
<feature type="region of interest" description="Disordered" evidence="1">
    <location>
        <begin position="176"/>
        <end position="248"/>
    </location>
</feature>
<gene>
    <name evidence="2" type="ORF">PFR002_LOCUS6819</name>
</gene>
<accession>A0AAV0U5L8</accession>
<evidence type="ECO:0000313" key="2">
    <source>
        <dbReference type="EMBL" id="CAI5732215.1"/>
    </source>
</evidence>
<proteinExistence type="predicted"/>
<evidence type="ECO:0000313" key="3">
    <source>
        <dbReference type="Proteomes" id="UP001159659"/>
    </source>
</evidence>